<dbReference type="Gene3D" id="1.20.1270.180">
    <property type="match status" value="1"/>
</dbReference>
<proteinExistence type="predicted"/>
<feature type="chain" id="PRO_5006917653" description="Lysozyme inhibitor LprI-like N-terminal domain-containing protein" evidence="1">
    <location>
        <begin position="29"/>
        <end position="118"/>
    </location>
</feature>
<dbReference type="InterPro" id="IPR009739">
    <property type="entry name" value="LprI-like_N"/>
</dbReference>
<comment type="caution">
    <text evidence="3">The sequence shown here is derived from an EMBL/GenBank/DDBJ whole genome shotgun (WGS) entry which is preliminary data.</text>
</comment>
<sequence>MRLNCKNKPLIKLLILLFSIMATSNAMSVGGDTRLYELNYVDKKLNNVYKKILKKLPFESRRKLIKSQRQWIVFRDLDCAWAFSAEPVDCLIERTDKRAKELENTTFFDLKGEYISIK</sequence>
<dbReference type="PATRIC" id="fig|1122169.6.peg.3355"/>
<organism evidence="3 4">
    <name type="scientific">Legionella shakespearei DSM 23087</name>
    <dbReference type="NCBI Taxonomy" id="1122169"/>
    <lineage>
        <taxon>Bacteria</taxon>
        <taxon>Pseudomonadati</taxon>
        <taxon>Pseudomonadota</taxon>
        <taxon>Gammaproteobacteria</taxon>
        <taxon>Legionellales</taxon>
        <taxon>Legionellaceae</taxon>
        <taxon>Legionella</taxon>
    </lineage>
</organism>
<reference evidence="3 4" key="1">
    <citation type="submission" date="2015-11" db="EMBL/GenBank/DDBJ databases">
        <title>Genomic analysis of 38 Legionella species identifies large and diverse effector repertoires.</title>
        <authorList>
            <person name="Burstein D."/>
            <person name="Amaro F."/>
            <person name="Zusman T."/>
            <person name="Lifshitz Z."/>
            <person name="Cohen O."/>
            <person name="Gilbert J.A."/>
            <person name="Pupko T."/>
            <person name="Shuman H.A."/>
            <person name="Segal G."/>
        </authorList>
    </citation>
    <scope>NUCLEOTIDE SEQUENCE [LARGE SCALE GENOMIC DNA]</scope>
    <source>
        <strain evidence="3 4">ATCC 49655</strain>
    </source>
</reference>
<protein>
    <recommendedName>
        <fullName evidence="2">Lysozyme inhibitor LprI-like N-terminal domain-containing protein</fullName>
    </recommendedName>
</protein>
<keyword evidence="4" id="KW-1185">Reference proteome</keyword>
<feature type="signal peptide" evidence="1">
    <location>
        <begin position="1"/>
        <end position="28"/>
    </location>
</feature>
<dbReference type="OrthoDB" id="7340239at2"/>
<keyword evidence="1" id="KW-0732">Signal</keyword>
<evidence type="ECO:0000256" key="1">
    <source>
        <dbReference type="SAM" id="SignalP"/>
    </source>
</evidence>
<dbReference type="AlphaFoldDB" id="A0A0W0YHV7"/>
<evidence type="ECO:0000313" key="3">
    <source>
        <dbReference type="EMBL" id="KTD56228.1"/>
    </source>
</evidence>
<name>A0A0W0YHV7_9GAMM</name>
<gene>
    <name evidence="3" type="ORF">Lsha_2916</name>
</gene>
<evidence type="ECO:0000313" key="4">
    <source>
        <dbReference type="Proteomes" id="UP000054600"/>
    </source>
</evidence>
<feature type="domain" description="Lysozyme inhibitor LprI-like N-terminal" evidence="2">
    <location>
        <begin position="37"/>
        <end position="102"/>
    </location>
</feature>
<dbReference type="Proteomes" id="UP000054600">
    <property type="component" value="Unassembled WGS sequence"/>
</dbReference>
<dbReference type="Pfam" id="PF07007">
    <property type="entry name" value="LprI"/>
    <property type="match status" value="1"/>
</dbReference>
<dbReference type="EMBL" id="LNYW01000075">
    <property type="protein sequence ID" value="KTD56228.1"/>
    <property type="molecule type" value="Genomic_DNA"/>
</dbReference>
<accession>A0A0W0YHV7</accession>
<evidence type="ECO:0000259" key="2">
    <source>
        <dbReference type="Pfam" id="PF07007"/>
    </source>
</evidence>